<evidence type="ECO:0000256" key="2">
    <source>
        <dbReference type="ARBA" id="ARBA00023002"/>
    </source>
</evidence>
<dbReference type="NCBIfam" id="NF005806">
    <property type="entry name" value="PRK07666.1"/>
    <property type="match status" value="1"/>
</dbReference>
<dbReference type="InterPro" id="IPR020904">
    <property type="entry name" value="Sc_DH/Rdtase_CS"/>
</dbReference>
<dbReference type="InterPro" id="IPR002347">
    <property type="entry name" value="SDR_fam"/>
</dbReference>
<dbReference type="InterPro" id="IPR057326">
    <property type="entry name" value="KR_dom"/>
</dbReference>
<protein>
    <submittedName>
        <fullName evidence="5">3-oxoacyl-[acyl-carrier protein] reductase</fullName>
    </submittedName>
</protein>
<proteinExistence type="inferred from homology"/>
<reference evidence="5 6" key="1">
    <citation type="submission" date="2018-03" db="EMBL/GenBank/DDBJ databases">
        <title>Genomic Encyclopedia of Type Strains, Phase III (KMG-III): the genomes of soil and plant-associated and newly described type strains.</title>
        <authorList>
            <person name="Whitman W."/>
        </authorList>
    </citation>
    <scope>NUCLEOTIDE SEQUENCE [LARGE SCALE GENOMIC DNA]</scope>
    <source>
        <strain evidence="5 6">CGMCC 1.12259</strain>
    </source>
</reference>
<comment type="caution">
    <text evidence="5">The sequence shown here is derived from an EMBL/GenBank/DDBJ whole genome shotgun (WGS) entry which is preliminary data.</text>
</comment>
<dbReference type="RefSeq" id="WP_106532396.1">
    <property type="nucleotide sequence ID" value="NZ_PYAT01000003.1"/>
</dbReference>
<dbReference type="FunFam" id="3.40.50.720:FF:000084">
    <property type="entry name" value="Short-chain dehydrogenase reductase"/>
    <property type="match status" value="1"/>
</dbReference>
<dbReference type="SMART" id="SM00822">
    <property type="entry name" value="PKS_KR"/>
    <property type="match status" value="1"/>
</dbReference>
<accession>A0A2P8H3T7</accession>
<evidence type="ECO:0000256" key="1">
    <source>
        <dbReference type="ARBA" id="ARBA00006484"/>
    </source>
</evidence>
<organism evidence="5 6">
    <name type="scientific">Planomicrobium soli</name>
    <dbReference type="NCBI Taxonomy" id="1176648"/>
    <lineage>
        <taxon>Bacteria</taxon>
        <taxon>Bacillati</taxon>
        <taxon>Bacillota</taxon>
        <taxon>Bacilli</taxon>
        <taxon>Bacillales</taxon>
        <taxon>Caryophanaceae</taxon>
        <taxon>Planomicrobium</taxon>
    </lineage>
</organism>
<comment type="similarity">
    <text evidence="1 3">Belongs to the short-chain dehydrogenases/reductases (SDR) family.</text>
</comment>
<dbReference type="PRINTS" id="PR00081">
    <property type="entry name" value="GDHRDH"/>
</dbReference>
<sequence length="243" mass="25956">MGQSLSGKVAFITGAGRGIGCATALALAKEGVHVGLIARTDKHLPDVVKQIQNSGGTAAYAIADVSQMDEVEQAIMHLTGALGTADILINNAGIGQHVALLDTDPADWKKVIDVNLMGVYYVTRAVLPQLIEKNAGDIINISSTSGLRGSAGSTAYSASKFGVLGLTESLSQEVRKHNIRVFGLTPSRVVTDMTIQGFLKDENLEKFMQPEDLAEYMVSLLKLHPRMFIPSSSLWSTNPFNSK</sequence>
<dbReference type="InterPro" id="IPR036291">
    <property type="entry name" value="NAD(P)-bd_dom_sf"/>
</dbReference>
<dbReference type="SUPFAM" id="SSF51735">
    <property type="entry name" value="NAD(P)-binding Rossmann-fold domains"/>
    <property type="match status" value="1"/>
</dbReference>
<dbReference type="GO" id="GO:0008206">
    <property type="term" value="P:bile acid metabolic process"/>
    <property type="evidence" value="ECO:0007669"/>
    <property type="project" value="UniProtKB-ARBA"/>
</dbReference>
<evidence type="ECO:0000313" key="5">
    <source>
        <dbReference type="EMBL" id="PSL40882.1"/>
    </source>
</evidence>
<gene>
    <name evidence="5" type="ORF">B0H99_10314</name>
</gene>
<dbReference type="PROSITE" id="PS00061">
    <property type="entry name" value="ADH_SHORT"/>
    <property type="match status" value="1"/>
</dbReference>
<dbReference type="PIRSF" id="PIRSF000126">
    <property type="entry name" value="11-beta-HSD1"/>
    <property type="match status" value="1"/>
</dbReference>
<keyword evidence="6" id="KW-1185">Reference proteome</keyword>
<dbReference type="EMBL" id="PYAT01000003">
    <property type="protein sequence ID" value="PSL40882.1"/>
    <property type="molecule type" value="Genomic_DNA"/>
</dbReference>
<dbReference type="OrthoDB" id="9775296at2"/>
<dbReference type="AlphaFoldDB" id="A0A2P8H3T7"/>
<evidence type="ECO:0000259" key="4">
    <source>
        <dbReference type="SMART" id="SM00822"/>
    </source>
</evidence>
<dbReference type="Gene3D" id="3.40.50.720">
    <property type="entry name" value="NAD(P)-binding Rossmann-like Domain"/>
    <property type="match status" value="1"/>
</dbReference>
<dbReference type="CDD" id="cd05233">
    <property type="entry name" value="SDR_c"/>
    <property type="match status" value="1"/>
</dbReference>
<dbReference type="PRINTS" id="PR00080">
    <property type="entry name" value="SDRFAMILY"/>
</dbReference>
<dbReference type="PANTHER" id="PTHR42760:SF37">
    <property type="entry name" value="CLAVALDEHYDE DEHYDROGENASE"/>
    <property type="match status" value="1"/>
</dbReference>
<name>A0A2P8H3T7_9BACL</name>
<dbReference type="PANTHER" id="PTHR42760">
    <property type="entry name" value="SHORT-CHAIN DEHYDROGENASES/REDUCTASES FAMILY MEMBER"/>
    <property type="match status" value="1"/>
</dbReference>
<evidence type="ECO:0000256" key="3">
    <source>
        <dbReference type="RuleBase" id="RU000363"/>
    </source>
</evidence>
<evidence type="ECO:0000313" key="6">
    <source>
        <dbReference type="Proteomes" id="UP000242682"/>
    </source>
</evidence>
<dbReference type="GO" id="GO:0016616">
    <property type="term" value="F:oxidoreductase activity, acting on the CH-OH group of donors, NAD or NADP as acceptor"/>
    <property type="evidence" value="ECO:0007669"/>
    <property type="project" value="UniProtKB-ARBA"/>
</dbReference>
<dbReference type="Proteomes" id="UP000242682">
    <property type="component" value="Unassembled WGS sequence"/>
</dbReference>
<feature type="domain" description="Ketoreductase" evidence="4">
    <location>
        <begin position="8"/>
        <end position="187"/>
    </location>
</feature>
<dbReference type="Pfam" id="PF00106">
    <property type="entry name" value="adh_short"/>
    <property type="match status" value="1"/>
</dbReference>
<keyword evidence="2" id="KW-0560">Oxidoreductase</keyword>